<dbReference type="Pfam" id="PF01757">
    <property type="entry name" value="Acyl_transf_3"/>
    <property type="match status" value="1"/>
</dbReference>
<dbReference type="RefSeq" id="WP_181515728.1">
    <property type="nucleotide sequence ID" value="NZ_JABFUB010000018.1"/>
</dbReference>
<keyword evidence="3" id="KW-1003">Cell membrane</keyword>
<evidence type="ECO:0000256" key="6">
    <source>
        <dbReference type="ARBA" id="ARBA00023136"/>
    </source>
</evidence>
<accession>A0A7V9W393</accession>
<gene>
    <name evidence="9" type="ORF">H1D44_15295</name>
    <name evidence="10" type="ORF">HOP48_16680</name>
</gene>
<evidence type="ECO:0000256" key="3">
    <source>
        <dbReference type="ARBA" id="ARBA00022475"/>
    </source>
</evidence>
<comment type="caution">
    <text evidence="9">The sequence shown here is derived from an EMBL/GenBank/DDBJ whole genome shotgun (WGS) entry which is preliminary data.</text>
</comment>
<dbReference type="PANTHER" id="PTHR40074:SF2">
    <property type="entry name" value="O-ACETYLTRANSFERASE WECH"/>
    <property type="match status" value="1"/>
</dbReference>
<comment type="similarity">
    <text evidence="2">Belongs to the acyltransferase 3 family.</text>
</comment>
<reference evidence="9 11" key="2">
    <citation type="submission" date="2020-07" db="EMBL/GenBank/DDBJ databases">
        <title>Identification of Halomonas strains.</title>
        <authorList>
            <person name="Xiao Z."/>
            <person name="Shen J."/>
        </authorList>
    </citation>
    <scope>NUCLEOTIDE SEQUENCE [LARGE SCALE GENOMIC DNA]</scope>
    <source>
        <strain evidence="9 11">DSM 17331</strain>
    </source>
</reference>
<feature type="transmembrane region" description="Helical" evidence="7">
    <location>
        <begin position="52"/>
        <end position="76"/>
    </location>
</feature>
<feature type="transmembrane region" description="Helical" evidence="7">
    <location>
        <begin position="231"/>
        <end position="248"/>
    </location>
</feature>
<sequence length="428" mass="47401">MSHARDPYPDALRAIALLIVVLGHWVATLPRFEQGVLVDTGHILDAWEPAGFFTWIVQVVPLFIFVSAAVSSEGVWQRYRSGESHARWWADRALGLARPTVTYLAVLSVLVAIASFITRDGVLGPLNHSLTVHLWFLLILLAVQLMLPISVWADRRFGLWPAAVLIIAIAVVDLLRSRPTAFDDWLMLGQLVTSEHDYFAWVNTLFFWLLPQQLGIAWWNNRFSGRRVGAALLLLGLAWLMAAVALGYPPSMVNGNAGGETNLLPPTLALLGVMWFQVGLVVLFETPVRRFLQRQRLGRWMAMIGAFGLQLYLWHKLAELPAAWLGQRLDWPIDAGMPGEPGFWIGRLEWLALCALMVVPVMLAALLIERYRKQDVPAAMQTGRIIVGGLALFLGIAVSLALGAFPGALIGLPLVALSAWLLRAPRQA</sequence>
<feature type="transmembrane region" description="Helical" evidence="7">
    <location>
        <begin position="198"/>
        <end position="219"/>
    </location>
</feature>
<keyword evidence="9" id="KW-0808">Transferase</keyword>
<keyword evidence="12" id="KW-1185">Reference proteome</keyword>
<dbReference type="PANTHER" id="PTHR40074">
    <property type="entry name" value="O-ACETYLTRANSFERASE WECH"/>
    <property type="match status" value="1"/>
</dbReference>
<evidence type="ECO:0000313" key="12">
    <source>
        <dbReference type="Proteomes" id="UP000814353"/>
    </source>
</evidence>
<dbReference type="Proteomes" id="UP000814353">
    <property type="component" value="Unassembled WGS sequence"/>
</dbReference>
<feature type="domain" description="Acyltransferase 3" evidence="8">
    <location>
        <begin position="7"/>
        <end position="364"/>
    </location>
</feature>
<dbReference type="GO" id="GO:0005886">
    <property type="term" value="C:plasma membrane"/>
    <property type="evidence" value="ECO:0007669"/>
    <property type="project" value="UniProtKB-SubCell"/>
</dbReference>
<dbReference type="InterPro" id="IPR002656">
    <property type="entry name" value="Acyl_transf_3_dom"/>
</dbReference>
<evidence type="ECO:0000313" key="11">
    <source>
        <dbReference type="Proteomes" id="UP000518091"/>
    </source>
</evidence>
<evidence type="ECO:0000313" key="9">
    <source>
        <dbReference type="EMBL" id="MBA2780255.1"/>
    </source>
</evidence>
<feature type="transmembrane region" description="Helical" evidence="7">
    <location>
        <begin position="350"/>
        <end position="368"/>
    </location>
</feature>
<dbReference type="EMBL" id="JACEFT010000022">
    <property type="protein sequence ID" value="MBA2780255.1"/>
    <property type="molecule type" value="Genomic_DNA"/>
</dbReference>
<dbReference type="EMBL" id="JABFUB010000018">
    <property type="protein sequence ID" value="MCG6663171.1"/>
    <property type="molecule type" value="Genomic_DNA"/>
</dbReference>
<comment type="subcellular location">
    <subcellularLocation>
        <location evidence="1">Cell membrane</location>
        <topology evidence="1">Multi-pass membrane protein</topology>
    </subcellularLocation>
</comment>
<feature type="transmembrane region" description="Helical" evidence="7">
    <location>
        <begin position="297"/>
        <end position="315"/>
    </location>
</feature>
<dbReference type="Proteomes" id="UP000518091">
    <property type="component" value="Unassembled WGS sequence"/>
</dbReference>
<dbReference type="GO" id="GO:0016413">
    <property type="term" value="F:O-acetyltransferase activity"/>
    <property type="evidence" value="ECO:0007669"/>
    <property type="project" value="TreeGrafter"/>
</dbReference>
<feature type="transmembrane region" description="Helical" evidence="7">
    <location>
        <begin position="96"/>
        <end position="118"/>
    </location>
</feature>
<feature type="transmembrane region" description="Helical" evidence="7">
    <location>
        <begin position="389"/>
        <end position="422"/>
    </location>
</feature>
<keyword evidence="5 7" id="KW-1133">Transmembrane helix</keyword>
<organism evidence="9 11">
    <name type="scientific">Billgrantia kenyensis</name>
    <dbReference type="NCBI Taxonomy" id="321266"/>
    <lineage>
        <taxon>Bacteria</taxon>
        <taxon>Pseudomonadati</taxon>
        <taxon>Pseudomonadota</taxon>
        <taxon>Gammaproteobacteria</taxon>
        <taxon>Oceanospirillales</taxon>
        <taxon>Halomonadaceae</taxon>
        <taxon>Billgrantia</taxon>
    </lineage>
</organism>
<evidence type="ECO:0000313" key="10">
    <source>
        <dbReference type="EMBL" id="MCG6663171.1"/>
    </source>
</evidence>
<evidence type="ECO:0000256" key="5">
    <source>
        <dbReference type="ARBA" id="ARBA00022989"/>
    </source>
</evidence>
<evidence type="ECO:0000256" key="2">
    <source>
        <dbReference type="ARBA" id="ARBA00007400"/>
    </source>
</evidence>
<evidence type="ECO:0000256" key="1">
    <source>
        <dbReference type="ARBA" id="ARBA00004651"/>
    </source>
</evidence>
<feature type="transmembrane region" description="Helical" evidence="7">
    <location>
        <begin position="130"/>
        <end position="152"/>
    </location>
</feature>
<keyword evidence="9" id="KW-0012">Acyltransferase</keyword>
<name>A0A7V9W393_9GAMM</name>
<dbReference type="GO" id="GO:0009246">
    <property type="term" value="P:enterobacterial common antigen biosynthetic process"/>
    <property type="evidence" value="ECO:0007669"/>
    <property type="project" value="TreeGrafter"/>
</dbReference>
<keyword evidence="6 7" id="KW-0472">Membrane</keyword>
<proteinExistence type="inferred from homology"/>
<keyword evidence="4 7" id="KW-0812">Transmembrane</keyword>
<evidence type="ECO:0000256" key="4">
    <source>
        <dbReference type="ARBA" id="ARBA00022692"/>
    </source>
</evidence>
<feature type="transmembrane region" description="Helical" evidence="7">
    <location>
        <begin position="268"/>
        <end position="285"/>
    </location>
</feature>
<dbReference type="AlphaFoldDB" id="A0A7V9W393"/>
<reference evidence="10 12" key="1">
    <citation type="submission" date="2020-05" db="EMBL/GenBank/DDBJ databases">
        <title>Comparative genomic analysis of denitrifying bacteria from Halomonas genus.</title>
        <authorList>
            <person name="Wang L."/>
            <person name="Shao Z."/>
        </authorList>
    </citation>
    <scope>NUCLEOTIDE SEQUENCE [LARGE SCALE GENOMIC DNA]</scope>
    <source>
        <strain evidence="10 12">DSM 17331</strain>
    </source>
</reference>
<evidence type="ECO:0000256" key="7">
    <source>
        <dbReference type="SAM" id="Phobius"/>
    </source>
</evidence>
<evidence type="ECO:0000259" key="8">
    <source>
        <dbReference type="Pfam" id="PF01757"/>
    </source>
</evidence>
<feature type="transmembrane region" description="Helical" evidence="7">
    <location>
        <begin position="159"/>
        <end position="178"/>
    </location>
</feature>
<protein>
    <submittedName>
        <fullName evidence="9">Acyltransferase</fullName>
    </submittedName>
</protein>
<feature type="transmembrane region" description="Helical" evidence="7">
    <location>
        <begin position="12"/>
        <end position="32"/>
    </location>
</feature>